<name>A0A2A5RMW1_9LACT</name>
<dbReference type="EMBL" id="JXJU01000003">
    <property type="protein sequence ID" value="PCS00660.1"/>
    <property type="molecule type" value="Genomic_DNA"/>
</dbReference>
<dbReference type="GO" id="GO:0006355">
    <property type="term" value="P:regulation of DNA-templated transcription"/>
    <property type="evidence" value="ECO:0007669"/>
    <property type="project" value="InterPro"/>
</dbReference>
<dbReference type="GO" id="GO:0003677">
    <property type="term" value="F:DNA binding"/>
    <property type="evidence" value="ECO:0007669"/>
    <property type="project" value="InterPro"/>
</dbReference>
<dbReference type="Proteomes" id="UP000218181">
    <property type="component" value="Unassembled WGS sequence"/>
</dbReference>
<evidence type="ECO:0000313" key="2">
    <source>
        <dbReference type="EMBL" id="PCS00660.1"/>
    </source>
</evidence>
<feature type="domain" description="Transcriptional coactivator p15 (PC4) C-terminal" evidence="1">
    <location>
        <begin position="30"/>
        <end position="77"/>
    </location>
</feature>
<reference evidence="2 3" key="1">
    <citation type="submission" date="2014-12" db="EMBL/GenBank/DDBJ databases">
        <title>Draft genome sequences of 10 type strains of Lactococcus.</title>
        <authorList>
            <person name="Sun Z."/>
            <person name="Zhong Z."/>
            <person name="Liu W."/>
            <person name="Zhang W."/>
            <person name="Zhang H."/>
        </authorList>
    </citation>
    <scope>NUCLEOTIDE SEQUENCE [LARGE SCALE GENOMIC DNA]</scope>
    <source>
        <strain evidence="2 3">JCM 16395</strain>
    </source>
</reference>
<dbReference type="Pfam" id="PF02229">
    <property type="entry name" value="PC4"/>
    <property type="match status" value="1"/>
</dbReference>
<dbReference type="InterPro" id="IPR017154">
    <property type="entry name" value="PC4-like"/>
</dbReference>
<dbReference type="PIRSF" id="PIRSF037246">
    <property type="entry name" value="UCP037246"/>
    <property type="match status" value="1"/>
</dbReference>
<organism evidence="2 3">
    <name type="scientific">Lactococcus fujiensis JCM 16395</name>
    <dbReference type="NCBI Taxonomy" id="1291764"/>
    <lineage>
        <taxon>Bacteria</taxon>
        <taxon>Bacillati</taxon>
        <taxon>Bacillota</taxon>
        <taxon>Bacilli</taxon>
        <taxon>Lactobacillales</taxon>
        <taxon>Streptococcaceae</taxon>
        <taxon>Lactococcus</taxon>
    </lineage>
</organism>
<protein>
    <recommendedName>
        <fullName evidence="1">Transcriptional coactivator p15 (PC4) C-terminal domain-containing protein</fullName>
    </recommendedName>
</protein>
<gene>
    <name evidence="2" type="ORF">RT41_GL001042</name>
</gene>
<sequence length="82" mass="9571">MLSVLTKERIKMAELKFEIVEHLITMSENPKGWTKELNRVSWNDAEPKYDIRQWSPDHLKMGKGITLSNEEFGVLLKELGNK</sequence>
<dbReference type="STRING" id="1291764.GCA_001311235_00839"/>
<keyword evidence="3" id="KW-1185">Reference proteome</keyword>
<comment type="caution">
    <text evidence="2">The sequence shown here is derived from an EMBL/GenBank/DDBJ whole genome shotgun (WGS) entry which is preliminary data.</text>
</comment>
<accession>A0A2A5RMW1</accession>
<dbReference type="AlphaFoldDB" id="A0A2A5RMW1"/>
<evidence type="ECO:0000313" key="3">
    <source>
        <dbReference type="Proteomes" id="UP000218181"/>
    </source>
</evidence>
<proteinExistence type="predicted"/>
<evidence type="ECO:0000259" key="1">
    <source>
        <dbReference type="Pfam" id="PF02229"/>
    </source>
</evidence>
<dbReference type="Gene3D" id="2.30.31.70">
    <property type="match status" value="1"/>
</dbReference>
<dbReference type="InterPro" id="IPR003173">
    <property type="entry name" value="PC4_C"/>
</dbReference>